<feature type="non-terminal residue" evidence="10">
    <location>
        <position position="1"/>
    </location>
</feature>
<dbReference type="InterPro" id="IPR001054">
    <property type="entry name" value="A/G_cyclase"/>
</dbReference>
<evidence type="ECO:0000256" key="1">
    <source>
        <dbReference type="ARBA" id="ARBA00004370"/>
    </source>
</evidence>
<feature type="non-terminal residue" evidence="10">
    <location>
        <position position="65"/>
    </location>
</feature>
<evidence type="ECO:0000313" key="9">
    <source>
        <dbReference type="Proteomes" id="UP000695022"/>
    </source>
</evidence>
<dbReference type="Proteomes" id="UP000695022">
    <property type="component" value="Unplaced"/>
</dbReference>
<keyword evidence="3" id="KW-0547">Nucleotide-binding</keyword>
<dbReference type="PANTHER" id="PTHR11920">
    <property type="entry name" value="GUANYLYL CYCLASE"/>
    <property type="match status" value="1"/>
</dbReference>
<keyword evidence="7" id="KW-0456">Lyase</keyword>
<evidence type="ECO:0000256" key="7">
    <source>
        <dbReference type="ARBA" id="ARBA00023239"/>
    </source>
</evidence>
<dbReference type="GeneID" id="106820664"/>
<keyword evidence="5" id="KW-0472">Membrane</keyword>
<organism evidence="9 10">
    <name type="scientific">Priapulus caudatus</name>
    <name type="common">Priapulid worm</name>
    <dbReference type="NCBI Taxonomy" id="37621"/>
    <lineage>
        <taxon>Eukaryota</taxon>
        <taxon>Metazoa</taxon>
        <taxon>Ecdysozoa</taxon>
        <taxon>Scalidophora</taxon>
        <taxon>Priapulida</taxon>
        <taxon>Priapulimorpha</taxon>
        <taxon>Priapulimorphida</taxon>
        <taxon>Priapulidae</taxon>
        <taxon>Priapulus</taxon>
    </lineage>
</organism>
<dbReference type="RefSeq" id="XP_014680654.1">
    <property type="nucleotide sequence ID" value="XM_014825168.1"/>
</dbReference>
<dbReference type="PANTHER" id="PTHR11920:SF335">
    <property type="entry name" value="GUANYLATE CYCLASE"/>
    <property type="match status" value="1"/>
</dbReference>
<keyword evidence="2" id="KW-0812">Transmembrane</keyword>
<evidence type="ECO:0000256" key="2">
    <source>
        <dbReference type="ARBA" id="ARBA00022692"/>
    </source>
</evidence>
<dbReference type="PROSITE" id="PS50125">
    <property type="entry name" value="GUANYLATE_CYCLASE_2"/>
    <property type="match status" value="1"/>
</dbReference>
<sequence>NGEIPIADNYDNVSILFADLVGFTPLSVTLTAQQLFELLSEVFGHFDSVVEKHGVEKLRTVGDGY</sequence>
<evidence type="ECO:0000256" key="5">
    <source>
        <dbReference type="ARBA" id="ARBA00023136"/>
    </source>
</evidence>
<keyword evidence="6" id="KW-0325">Glycoprotein</keyword>
<evidence type="ECO:0000256" key="3">
    <source>
        <dbReference type="ARBA" id="ARBA00022741"/>
    </source>
</evidence>
<proteinExistence type="predicted"/>
<keyword evidence="4" id="KW-1133">Transmembrane helix</keyword>
<evidence type="ECO:0000256" key="6">
    <source>
        <dbReference type="ARBA" id="ARBA00023180"/>
    </source>
</evidence>
<dbReference type="CDD" id="cd07302">
    <property type="entry name" value="CHD"/>
    <property type="match status" value="1"/>
</dbReference>
<evidence type="ECO:0000256" key="4">
    <source>
        <dbReference type="ARBA" id="ARBA00022989"/>
    </source>
</evidence>
<protein>
    <submittedName>
        <fullName evidence="10">Adenylate cyclase-like</fullName>
    </submittedName>
</protein>
<reference evidence="10" key="1">
    <citation type="submission" date="2025-08" db="UniProtKB">
        <authorList>
            <consortium name="RefSeq"/>
        </authorList>
    </citation>
    <scope>IDENTIFICATION</scope>
</reference>
<comment type="subcellular location">
    <subcellularLocation>
        <location evidence="1">Membrane</location>
    </subcellularLocation>
</comment>
<dbReference type="InterPro" id="IPR050401">
    <property type="entry name" value="Cyclic_nucleotide_synthase"/>
</dbReference>
<keyword evidence="9" id="KW-1185">Reference proteome</keyword>
<evidence type="ECO:0000313" key="10">
    <source>
        <dbReference type="RefSeq" id="XP_014680654.1"/>
    </source>
</evidence>
<gene>
    <name evidence="10" type="primary">LOC106820664</name>
</gene>
<feature type="domain" description="Guanylate cyclase" evidence="8">
    <location>
        <begin position="14"/>
        <end position="65"/>
    </location>
</feature>
<dbReference type="Gene3D" id="3.30.70.1230">
    <property type="entry name" value="Nucleotide cyclase"/>
    <property type="match status" value="1"/>
</dbReference>
<accession>A0ABM1F883</accession>
<dbReference type="Pfam" id="PF00211">
    <property type="entry name" value="Guanylate_cyc"/>
    <property type="match status" value="1"/>
</dbReference>
<evidence type="ECO:0000259" key="8">
    <source>
        <dbReference type="PROSITE" id="PS50125"/>
    </source>
</evidence>
<name>A0ABM1F883_PRICU</name>
<dbReference type="InterPro" id="IPR029787">
    <property type="entry name" value="Nucleotide_cyclase"/>
</dbReference>
<dbReference type="SUPFAM" id="SSF55073">
    <property type="entry name" value="Nucleotide cyclase"/>
    <property type="match status" value="1"/>
</dbReference>